<feature type="region of interest" description="Disordered" evidence="1">
    <location>
        <begin position="1"/>
        <end position="23"/>
    </location>
</feature>
<accession>A0A162U1B7</accession>
<reference evidence="3" key="1">
    <citation type="submission" date="2015-06" db="EMBL/GenBank/DDBJ databases">
        <title>Expansion of signal transduction pathways in fungi by whole-genome duplication.</title>
        <authorList>
            <consortium name="DOE Joint Genome Institute"/>
            <person name="Corrochano L.M."/>
            <person name="Kuo A."/>
            <person name="Marcet-Houben M."/>
            <person name="Polaino S."/>
            <person name="Salamov A."/>
            <person name="Villalobos J.M."/>
            <person name="Alvarez M.I."/>
            <person name="Avalos J."/>
            <person name="Benito E.P."/>
            <person name="Benoit I."/>
            <person name="Burger G."/>
            <person name="Camino L.P."/>
            <person name="Canovas D."/>
            <person name="Cerda-Olmedo E."/>
            <person name="Cheng J.-F."/>
            <person name="Dominguez A."/>
            <person name="Elias M."/>
            <person name="Eslava A.P."/>
            <person name="Glaser F."/>
            <person name="Grimwood J."/>
            <person name="Gutierrez G."/>
            <person name="Heitman J."/>
            <person name="Henrissat B."/>
            <person name="Iturriaga E.A."/>
            <person name="Lang B.F."/>
            <person name="Lavin J.L."/>
            <person name="Lee S."/>
            <person name="Li W."/>
            <person name="Lindquist E."/>
            <person name="Lopez-Garcia S."/>
            <person name="Luque E.M."/>
            <person name="Marcos A.T."/>
            <person name="Martin J."/>
            <person name="McCluskey K."/>
            <person name="Medina H.R."/>
            <person name="Miralles-Duran A."/>
            <person name="Miyazaki A."/>
            <person name="Munoz-Torres E."/>
            <person name="Oguiza J.A."/>
            <person name="Ohm R."/>
            <person name="Olmedo M."/>
            <person name="Orejas M."/>
            <person name="Ortiz-Castellanos L."/>
            <person name="Pisabarro A.G."/>
            <person name="Rodriguez-Romero J."/>
            <person name="Ruiz-Herrera J."/>
            <person name="Ruiz-Vazquez R."/>
            <person name="Sanz C."/>
            <person name="Schackwitz W."/>
            <person name="Schmutz J."/>
            <person name="Shahriari M."/>
            <person name="Shelest E."/>
            <person name="Silva-Franco F."/>
            <person name="Soanes D."/>
            <person name="Syed K."/>
            <person name="Tagua V.G."/>
            <person name="Talbot N.J."/>
            <person name="Thon M."/>
            <person name="De vries R.P."/>
            <person name="Wiebenga A."/>
            <person name="Yadav J.S."/>
            <person name="Braun E.L."/>
            <person name="Baker S."/>
            <person name="Garre V."/>
            <person name="Horwitz B."/>
            <person name="Torres-Martinez S."/>
            <person name="Idnurm A."/>
            <person name="Herrera-Estrella A."/>
            <person name="Gabaldon T."/>
            <person name="Grigoriev I.V."/>
        </authorList>
    </citation>
    <scope>NUCLEOTIDE SEQUENCE [LARGE SCALE GENOMIC DNA]</scope>
    <source>
        <strain evidence="3">NRRL 1555(-)</strain>
    </source>
</reference>
<dbReference type="GeneID" id="28992735"/>
<sequence>MTEIDQSILDDVDMYHDENDTSNEDESAKLMSIHLSQLMLQHRIARAAYTDIVQFINTVIEGRNDIMMEPGTKISYSKTVDTLLKSKSSCSDPDTQIVFQLVRHYLVDIPYIIKQQGPLQCYSTCSMERQFAIHNYISMAISICDEIKLIQPKSYRRESYINLSNDSSGVQLWELFHQFVNLNNDLVKDVGGPSVKEALLIYYQRPTDLTGHEFGDSVVVVAAHLWIGLTHVDFYGFLHFLAFMEVMKEHDAADHNSLVPIVKQQSQSTHTLGYQM</sequence>
<evidence type="ECO:0000313" key="2">
    <source>
        <dbReference type="EMBL" id="OAD71523.1"/>
    </source>
</evidence>
<gene>
    <name evidence="2" type="ORF">PHYBLDRAFT_147272</name>
</gene>
<organism evidence="2 3">
    <name type="scientific">Phycomyces blakesleeanus (strain ATCC 8743b / DSM 1359 / FGSC 10004 / NBRC 33097 / NRRL 1555)</name>
    <dbReference type="NCBI Taxonomy" id="763407"/>
    <lineage>
        <taxon>Eukaryota</taxon>
        <taxon>Fungi</taxon>
        <taxon>Fungi incertae sedis</taxon>
        <taxon>Mucoromycota</taxon>
        <taxon>Mucoromycotina</taxon>
        <taxon>Mucoromycetes</taxon>
        <taxon>Mucorales</taxon>
        <taxon>Phycomycetaceae</taxon>
        <taxon>Phycomyces</taxon>
    </lineage>
</organism>
<name>A0A162U1B7_PHYB8</name>
<dbReference type="OrthoDB" id="2289822at2759"/>
<dbReference type="EMBL" id="KV440985">
    <property type="protein sequence ID" value="OAD71523.1"/>
    <property type="molecule type" value="Genomic_DNA"/>
</dbReference>
<evidence type="ECO:0000313" key="3">
    <source>
        <dbReference type="Proteomes" id="UP000077315"/>
    </source>
</evidence>
<keyword evidence="3" id="KW-1185">Reference proteome</keyword>
<protein>
    <submittedName>
        <fullName evidence="2">Uncharacterized protein</fullName>
    </submittedName>
</protein>
<evidence type="ECO:0000256" key="1">
    <source>
        <dbReference type="SAM" id="MobiDB-lite"/>
    </source>
</evidence>
<dbReference type="AlphaFoldDB" id="A0A162U1B7"/>
<proteinExistence type="predicted"/>
<dbReference type="InParanoid" id="A0A162U1B7"/>
<dbReference type="RefSeq" id="XP_018289563.1">
    <property type="nucleotide sequence ID" value="XM_018431829.1"/>
</dbReference>
<dbReference type="VEuPathDB" id="FungiDB:PHYBLDRAFT_147272"/>
<dbReference type="Proteomes" id="UP000077315">
    <property type="component" value="Unassembled WGS sequence"/>
</dbReference>